<dbReference type="GO" id="GO:0009507">
    <property type="term" value="C:chloroplast"/>
    <property type="evidence" value="ECO:0007669"/>
    <property type="project" value="UniProtKB-SubCell"/>
</dbReference>
<sequence length="291" mass="32164">MDAQSSLLRSQYTICKPSIHNSIVPSYLSTTLVASSRTRCSFAFSSLATKTKLKFRACVKELQNEPVTEDDMKSKIRRKSLAVFVSGGGSNFKSLHEAAVNGFVHGDINVLVTNKPDCGGAAYARDNDIPVILFPKSKDGSGLSPIDLVNELRSYNVDFILLAGFLKLIPAELVQAFPRSILNIHPSLLPAFGGKGFYGTKVHKAVISSGARFSGPTIHYVDEEYDRGRILAQRIVPVLPNDTAEELAGRVLHEEHKLYREVVAALCEERIMWREDGVPLIQSRENPELYM</sequence>
<keyword evidence="4" id="KW-0150">Chloroplast</keyword>
<evidence type="ECO:0000256" key="11">
    <source>
        <dbReference type="ARBA" id="ARBA00041682"/>
    </source>
</evidence>
<dbReference type="CDD" id="cd08645">
    <property type="entry name" value="FMT_core_GART"/>
    <property type="match status" value="1"/>
</dbReference>
<evidence type="ECO:0000256" key="9">
    <source>
        <dbReference type="ARBA" id="ARBA00038440"/>
    </source>
</evidence>
<evidence type="ECO:0000256" key="12">
    <source>
        <dbReference type="ARBA" id="ARBA00047664"/>
    </source>
</evidence>
<dbReference type="InterPro" id="IPR004607">
    <property type="entry name" value="GART"/>
</dbReference>
<dbReference type="Gene3D" id="3.40.50.170">
    <property type="entry name" value="Formyl transferase, N-terminal domain"/>
    <property type="match status" value="1"/>
</dbReference>
<dbReference type="AlphaFoldDB" id="A0AAV1D1Z2"/>
<evidence type="ECO:0000256" key="10">
    <source>
        <dbReference type="ARBA" id="ARBA00041324"/>
    </source>
</evidence>
<keyword evidence="6" id="KW-0808">Transferase</keyword>
<dbReference type="SUPFAM" id="SSF53328">
    <property type="entry name" value="Formyltransferase"/>
    <property type="match status" value="1"/>
</dbReference>
<evidence type="ECO:0000259" key="14">
    <source>
        <dbReference type="Pfam" id="PF00551"/>
    </source>
</evidence>
<proteinExistence type="inferred from homology"/>
<dbReference type="EMBL" id="OX459121">
    <property type="protein sequence ID" value="CAI9101391.1"/>
    <property type="molecule type" value="Genomic_DNA"/>
</dbReference>
<evidence type="ECO:0000313" key="16">
    <source>
        <dbReference type="Proteomes" id="UP001161247"/>
    </source>
</evidence>
<dbReference type="NCBIfam" id="TIGR00639">
    <property type="entry name" value="PurN"/>
    <property type="match status" value="1"/>
</dbReference>
<dbReference type="InterPro" id="IPR001555">
    <property type="entry name" value="GART_AS"/>
</dbReference>
<dbReference type="PANTHER" id="PTHR43369:SF2">
    <property type="entry name" value="PHOSPHORIBOSYLGLYCINAMIDE FORMYLTRANSFERASE"/>
    <property type="match status" value="1"/>
</dbReference>
<comment type="catalytic activity">
    <reaction evidence="12">
        <text>N(1)-(5-phospho-beta-D-ribosyl)glycinamide + (6R)-10-formyltetrahydrofolate = N(2)-formyl-N(1)-(5-phospho-beta-D-ribosyl)glycinamide + (6S)-5,6,7,8-tetrahydrofolate + H(+)</text>
        <dbReference type="Rhea" id="RHEA:15053"/>
        <dbReference type="ChEBI" id="CHEBI:15378"/>
        <dbReference type="ChEBI" id="CHEBI:57453"/>
        <dbReference type="ChEBI" id="CHEBI:143788"/>
        <dbReference type="ChEBI" id="CHEBI:147286"/>
        <dbReference type="ChEBI" id="CHEBI:195366"/>
        <dbReference type="EC" id="2.1.2.2"/>
    </reaction>
</comment>
<gene>
    <name evidence="15" type="ORF">OLC1_LOCUS10988</name>
</gene>
<keyword evidence="5" id="KW-0934">Plastid</keyword>
<comment type="similarity">
    <text evidence="9">Belongs to the GART family.</text>
</comment>
<reference evidence="15" key="1">
    <citation type="submission" date="2023-03" db="EMBL/GenBank/DDBJ databases">
        <authorList>
            <person name="Julca I."/>
        </authorList>
    </citation>
    <scope>NUCLEOTIDE SEQUENCE</scope>
</reference>
<evidence type="ECO:0000256" key="2">
    <source>
        <dbReference type="ARBA" id="ARBA00005054"/>
    </source>
</evidence>
<name>A0AAV1D1Z2_OLDCO</name>
<accession>A0AAV1D1Z2</accession>
<evidence type="ECO:0000256" key="1">
    <source>
        <dbReference type="ARBA" id="ARBA00004229"/>
    </source>
</evidence>
<evidence type="ECO:0000313" key="15">
    <source>
        <dbReference type="EMBL" id="CAI9101391.1"/>
    </source>
</evidence>
<dbReference type="InterPro" id="IPR002376">
    <property type="entry name" value="Formyl_transf_N"/>
</dbReference>
<organism evidence="15 16">
    <name type="scientific">Oldenlandia corymbosa var. corymbosa</name>
    <dbReference type="NCBI Taxonomy" id="529605"/>
    <lineage>
        <taxon>Eukaryota</taxon>
        <taxon>Viridiplantae</taxon>
        <taxon>Streptophyta</taxon>
        <taxon>Embryophyta</taxon>
        <taxon>Tracheophyta</taxon>
        <taxon>Spermatophyta</taxon>
        <taxon>Magnoliopsida</taxon>
        <taxon>eudicotyledons</taxon>
        <taxon>Gunneridae</taxon>
        <taxon>Pentapetalae</taxon>
        <taxon>asterids</taxon>
        <taxon>lamiids</taxon>
        <taxon>Gentianales</taxon>
        <taxon>Rubiaceae</taxon>
        <taxon>Rubioideae</taxon>
        <taxon>Spermacoceae</taxon>
        <taxon>Hedyotis-Oldenlandia complex</taxon>
        <taxon>Oldenlandia</taxon>
    </lineage>
</organism>
<evidence type="ECO:0000256" key="7">
    <source>
        <dbReference type="ARBA" id="ARBA00022755"/>
    </source>
</evidence>
<dbReference type="Pfam" id="PF00551">
    <property type="entry name" value="Formyl_trans_N"/>
    <property type="match status" value="1"/>
</dbReference>
<dbReference type="GO" id="GO:0006189">
    <property type="term" value="P:'de novo' IMP biosynthetic process"/>
    <property type="evidence" value="ECO:0007669"/>
    <property type="project" value="InterPro"/>
</dbReference>
<evidence type="ECO:0000256" key="6">
    <source>
        <dbReference type="ARBA" id="ARBA00022679"/>
    </source>
</evidence>
<dbReference type="Proteomes" id="UP001161247">
    <property type="component" value="Chromosome 4"/>
</dbReference>
<comment type="pathway">
    <text evidence="2">Purine metabolism; IMP biosynthesis via de novo pathway; N(2)-formyl-N(1)-(5-phospho-D-ribosyl)glycinamide from N(1)-(5-phospho-D-ribosyl)glycinamide (10-formyl THF route): step 1/1.</text>
</comment>
<comment type="subcellular location">
    <subcellularLocation>
        <location evidence="1">Plastid</location>
        <location evidence="1">Chloroplast</location>
    </subcellularLocation>
</comment>
<feature type="domain" description="Formyl transferase N-terminal" evidence="14">
    <location>
        <begin position="81"/>
        <end position="263"/>
    </location>
</feature>
<protein>
    <recommendedName>
        <fullName evidence="13">Phosphoribosylglycinamide formyltransferase, chloroplastic</fullName>
        <ecNumber evidence="3">2.1.2.2</ecNumber>
    </recommendedName>
    <alternativeName>
        <fullName evidence="11">5'-phosphoribosylglycinamide transformylase</fullName>
    </alternativeName>
    <alternativeName>
        <fullName evidence="10">GAR transformylase</fullName>
    </alternativeName>
</protein>
<dbReference type="InterPro" id="IPR036477">
    <property type="entry name" value="Formyl_transf_N_sf"/>
</dbReference>
<keyword evidence="7" id="KW-0658">Purine biosynthesis</keyword>
<keyword evidence="16" id="KW-1185">Reference proteome</keyword>
<dbReference type="FunFam" id="3.40.50.170:FF:000011">
    <property type="entry name" value="phosphoribosylglycinamide formyltransferase, chloroplastic"/>
    <property type="match status" value="1"/>
</dbReference>
<keyword evidence="8" id="KW-0809">Transit peptide</keyword>
<dbReference type="PANTHER" id="PTHR43369">
    <property type="entry name" value="PHOSPHORIBOSYLGLYCINAMIDE FORMYLTRANSFERASE"/>
    <property type="match status" value="1"/>
</dbReference>
<evidence type="ECO:0000256" key="5">
    <source>
        <dbReference type="ARBA" id="ARBA00022640"/>
    </source>
</evidence>
<evidence type="ECO:0000256" key="3">
    <source>
        <dbReference type="ARBA" id="ARBA00012254"/>
    </source>
</evidence>
<dbReference type="HAMAP" id="MF_01930">
    <property type="entry name" value="PurN"/>
    <property type="match status" value="1"/>
</dbReference>
<dbReference type="EC" id="2.1.2.2" evidence="3"/>
<evidence type="ECO:0000256" key="8">
    <source>
        <dbReference type="ARBA" id="ARBA00022946"/>
    </source>
</evidence>
<evidence type="ECO:0000256" key="13">
    <source>
        <dbReference type="ARBA" id="ARBA00073488"/>
    </source>
</evidence>
<evidence type="ECO:0000256" key="4">
    <source>
        <dbReference type="ARBA" id="ARBA00022528"/>
    </source>
</evidence>
<dbReference type="GO" id="GO:0004644">
    <property type="term" value="F:phosphoribosylglycinamide formyltransferase activity"/>
    <property type="evidence" value="ECO:0007669"/>
    <property type="project" value="UniProtKB-EC"/>
</dbReference>
<dbReference type="PIRSF" id="PIRSF036480">
    <property type="entry name" value="FormyFH4_hydr"/>
    <property type="match status" value="1"/>
</dbReference>
<dbReference type="PROSITE" id="PS00373">
    <property type="entry name" value="GART"/>
    <property type="match status" value="1"/>
</dbReference>